<dbReference type="InterPro" id="IPR006202">
    <property type="entry name" value="Neur_chan_lig-bd"/>
</dbReference>
<feature type="transmembrane region" description="Helical" evidence="1">
    <location>
        <begin position="474"/>
        <end position="495"/>
    </location>
</feature>
<evidence type="ECO:0000259" key="4">
    <source>
        <dbReference type="Pfam" id="PF12248"/>
    </source>
</evidence>
<dbReference type="Proteomes" id="UP000075920">
    <property type="component" value="Unassembled WGS sequence"/>
</dbReference>
<feature type="signal peptide" evidence="2">
    <location>
        <begin position="1"/>
        <end position="23"/>
    </location>
</feature>
<dbReference type="AlphaFoldDB" id="A0A182VTC4"/>
<keyword evidence="1" id="KW-1133">Transmembrane helix</keyword>
<feature type="transmembrane region" description="Helical" evidence="1">
    <location>
        <begin position="418"/>
        <end position="436"/>
    </location>
</feature>
<dbReference type="GO" id="GO:0016020">
    <property type="term" value="C:membrane"/>
    <property type="evidence" value="ECO:0007669"/>
    <property type="project" value="InterPro"/>
</dbReference>
<dbReference type="GO" id="GO:0005230">
    <property type="term" value="F:extracellular ligand-gated monoatomic ion channel activity"/>
    <property type="evidence" value="ECO:0007669"/>
    <property type="project" value="InterPro"/>
</dbReference>
<keyword evidence="1" id="KW-0472">Membrane</keyword>
<dbReference type="SUPFAM" id="SSF63712">
    <property type="entry name" value="Nicotinic receptor ligand binding domain-like"/>
    <property type="match status" value="1"/>
</dbReference>
<dbReference type="PANTHER" id="PTHR36695:SF12">
    <property type="entry name" value="AGAP008648-PA"/>
    <property type="match status" value="1"/>
</dbReference>
<name>A0A182VTC4_9DIPT</name>
<protein>
    <recommendedName>
        <fullName evidence="7">Neurotransmitter-gated ion-channel ligand-binding domain-containing protein</fullName>
    </recommendedName>
</protein>
<reference evidence="5" key="2">
    <citation type="submission" date="2020-05" db="UniProtKB">
        <authorList>
            <consortium name="EnsemblMetazoa"/>
        </authorList>
    </citation>
    <scope>IDENTIFICATION</scope>
    <source>
        <strain evidence="5">MINIMUS1</strain>
    </source>
</reference>
<feature type="domain" description="Neurotransmitter-gated ion-channel ligand-binding" evidence="3">
    <location>
        <begin position="238"/>
        <end position="411"/>
    </location>
</feature>
<organism evidence="5 6">
    <name type="scientific">Anopheles minimus</name>
    <dbReference type="NCBI Taxonomy" id="112268"/>
    <lineage>
        <taxon>Eukaryota</taxon>
        <taxon>Metazoa</taxon>
        <taxon>Ecdysozoa</taxon>
        <taxon>Arthropoda</taxon>
        <taxon>Hexapoda</taxon>
        <taxon>Insecta</taxon>
        <taxon>Pterygota</taxon>
        <taxon>Neoptera</taxon>
        <taxon>Endopterygota</taxon>
        <taxon>Diptera</taxon>
        <taxon>Nematocera</taxon>
        <taxon>Culicoidea</taxon>
        <taxon>Culicidae</taxon>
        <taxon>Anophelinae</taxon>
        <taxon>Anopheles</taxon>
    </lineage>
</organism>
<dbReference type="VEuPathDB" id="VectorBase:AMIN001315"/>
<evidence type="ECO:0008006" key="7">
    <source>
        <dbReference type="Google" id="ProtNLM"/>
    </source>
</evidence>
<keyword evidence="1" id="KW-0812">Transmembrane</keyword>
<dbReference type="Pfam" id="PF02931">
    <property type="entry name" value="Neur_chan_LBD"/>
    <property type="match status" value="1"/>
</dbReference>
<feature type="chain" id="PRO_5008140333" description="Neurotransmitter-gated ion-channel ligand-binding domain-containing protein" evidence="2">
    <location>
        <begin position="24"/>
        <end position="565"/>
    </location>
</feature>
<evidence type="ECO:0000313" key="5">
    <source>
        <dbReference type="EnsemblMetazoa" id="AMIN001315-PA"/>
    </source>
</evidence>
<dbReference type="InterPro" id="IPR036734">
    <property type="entry name" value="Neur_chan_lig-bd_sf"/>
</dbReference>
<feature type="domain" description="Farnesoic acid O-methyl transferase" evidence="4">
    <location>
        <begin position="45"/>
        <end position="191"/>
    </location>
</feature>
<sequence>MRLTNPTVLGVVPILALVVVCHADTLYNVSFDELHKCKQHNAINGYNYRAFFKLHELQHHNPTDADLIVDLLVYVLAPRDAHILLSEQNKSVAAAVEIVFGGGANTFSQIRLGQKGAALKTKGSAGLLSPIDPLPVRVLVYTSGQIRVYAGNLTGEPFMETMMPSTNASQLRYVSFTTWRTALAKWFYDCPLPSNTTNGTVPIDGNELEQEYDGKQRLLDRLMGAPRWIDPPDNFTGVEIQHMYVKGFVYDQTTNLIEISGSMGVSWVDARYSWNASDFDGKIMVGDICHTVWIPSFETWSLFTGSGFMCFITDNGFVGVEILEFTWVNFCTLSDSYSWPFDVNTCKLQLLAASHNRNVPISLTMGSIRFDPHFEQSEWTLKSFGKHETERSNTPFGQQPMLELHIEMARKSDIHSASIYPSYFVANLLISISFLVDGRSRLLLNSLGLIILLNAFLSLSAIVPRAGVPKIYIFFQWSLVFYTISSILFVIDLWLKRTRANISSNSWIGRVISFPALRYAFVMDQRSNYSTLEHKNVRWDELTCILNRLMMVVVVIVFAVGFTKP</sequence>
<dbReference type="STRING" id="112268.A0A182VTC4"/>
<reference evidence="6" key="1">
    <citation type="submission" date="2013-03" db="EMBL/GenBank/DDBJ databases">
        <title>The Genome Sequence of Anopheles minimus MINIMUS1.</title>
        <authorList>
            <consortium name="The Broad Institute Genomics Platform"/>
            <person name="Neafsey D.E."/>
            <person name="Walton C."/>
            <person name="Walker B."/>
            <person name="Young S.K."/>
            <person name="Zeng Q."/>
            <person name="Gargeya S."/>
            <person name="Fitzgerald M."/>
            <person name="Haas B."/>
            <person name="Abouelleil A."/>
            <person name="Allen A.W."/>
            <person name="Alvarado L."/>
            <person name="Arachchi H.M."/>
            <person name="Berlin A.M."/>
            <person name="Chapman S.B."/>
            <person name="Gainer-Dewar J."/>
            <person name="Goldberg J."/>
            <person name="Griggs A."/>
            <person name="Gujja S."/>
            <person name="Hansen M."/>
            <person name="Howarth C."/>
            <person name="Imamovic A."/>
            <person name="Ireland A."/>
            <person name="Larimer J."/>
            <person name="McCowan C."/>
            <person name="Murphy C."/>
            <person name="Pearson M."/>
            <person name="Poon T.W."/>
            <person name="Priest M."/>
            <person name="Roberts A."/>
            <person name="Saif S."/>
            <person name="Shea T."/>
            <person name="Sisk P."/>
            <person name="Sykes S."/>
            <person name="Wortman J."/>
            <person name="Nusbaum C."/>
            <person name="Birren B."/>
        </authorList>
    </citation>
    <scope>NUCLEOTIDE SEQUENCE [LARGE SCALE GENOMIC DNA]</scope>
    <source>
        <strain evidence="6">MINIMUS1</strain>
    </source>
</reference>
<evidence type="ECO:0000313" key="6">
    <source>
        <dbReference type="Proteomes" id="UP000075920"/>
    </source>
</evidence>
<dbReference type="PANTHER" id="PTHR36695">
    <property type="entry name" value="AGAP008648-PA"/>
    <property type="match status" value="1"/>
</dbReference>
<dbReference type="Pfam" id="PF12248">
    <property type="entry name" value="Methyltransf_FA"/>
    <property type="match status" value="1"/>
</dbReference>
<feature type="transmembrane region" description="Helical" evidence="1">
    <location>
        <begin position="443"/>
        <end position="462"/>
    </location>
</feature>
<dbReference type="EnsemblMetazoa" id="AMIN001315-RA">
    <property type="protein sequence ID" value="AMIN001315-PA"/>
    <property type="gene ID" value="AMIN001315"/>
</dbReference>
<evidence type="ECO:0000256" key="1">
    <source>
        <dbReference type="SAM" id="Phobius"/>
    </source>
</evidence>
<keyword evidence="6" id="KW-1185">Reference proteome</keyword>
<keyword evidence="2" id="KW-0732">Signal</keyword>
<evidence type="ECO:0000256" key="2">
    <source>
        <dbReference type="SAM" id="SignalP"/>
    </source>
</evidence>
<proteinExistence type="predicted"/>
<evidence type="ECO:0000259" key="3">
    <source>
        <dbReference type="Pfam" id="PF02931"/>
    </source>
</evidence>
<accession>A0A182VTC4</accession>
<dbReference type="InterPro" id="IPR022041">
    <property type="entry name" value="Methyltransf_FA"/>
</dbReference>
<dbReference type="Gene3D" id="2.70.170.10">
    <property type="entry name" value="Neurotransmitter-gated ion-channel ligand-binding domain"/>
    <property type="match status" value="1"/>
</dbReference>
<feature type="transmembrane region" description="Helical" evidence="1">
    <location>
        <begin position="545"/>
        <end position="563"/>
    </location>
</feature>